<evidence type="ECO:0000313" key="3">
    <source>
        <dbReference type="Proteomes" id="UP000559027"/>
    </source>
</evidence>
<dbReference type="Gene3D" id="1.25.40.10">
    <property type="entry name" value="Tetratricopeptide repeat domain"/>
    <property type="match status" value="1"/>
</dbReference>
<dbReference type="SUPFAM" id="SSF48452">
    <property type="entry name" value="TPR-like"/>
    <property type="match status" value="1"/>
</dbReference>
<accession>A0A8H5CT26</accession>
<protein>
    <submittedName>
        <fullName evidence="2">Uncharacterized protein</fullName>
    </submittedName>
</protein>
<gene>
    <name evidence="2" type="ORF">D9756_009955</name>
</gene>
<comment type="caution">
    <text evidence="2">The sequence shown here is derived from an EMBL/GenBank/DDBJ whole genome shotgun (WGS) entry which is preliminary data.</text>
</comment>
<proteinExistence type="predicted"/>
<feature type="region of interest" description="Disordered" evidence="1">
    <location>
        <begin position="672"/>
        <end position="727"/>
    </location>
</feature>
<feature type="compositionally biased region" description="Low complexity" evidence="1">
    <location>
        <begin position="624"/>
        <end position="641"/>
    </location>
</feature>
<dbReference type="InterPro" id="IPR011990">
    <property type="entry name" value="TPR-like_helical_dom_sf"/>
</dbReference>
<feature type="compositionally biased region" description="Low complexity" evidence="1">
    <location>
        <begin position="695"/>
        <end position="717"/>
    </location>
</feature>
<sequence length="1211" mass="133098">MDVFNPKILDASIRDVSSCLSDNQKVELLLYAIKSLHFEGRSRTVVENAIESCLQVTTLTPETIAKARILRARARLANGSHFSAQEDLQAALDAEPDNPEAKALLYQRSVTVEKLLSPLPINKDRFSIEIWREIAFFLPRRDLKSLLFVPHAISKVASQLLFRELDLHFGELKYSHTDDEDDWGSHEAYARADDGARHAQRSADILTRIIVDPAFAHCVRTLRIFASTRDGGLAFQTGMLTNALPKLVNLRNVHISSGAEGLPPVLRILQSTNPRLRGLSLQSPDYPTDLSFLDFRYISHFTYTSPPVPTQTNSSTLAYSSLQNVVSSNRTTLRTINLLTPSWPFPSHSMSIRNLTRIHFAGTFPAHQSSSTSSHSGTSGPYIQPQVISELIEHGRQLESLSIDCTLLESTTLSAQFRTDPVPPIHPHPLPFLRHFAFAVRALGRRTADKDLFPAITSFLRGRYQLQTLQLIVDTTPSSAYGSGGVVSSSNLEAVGYDASIWGLLPSLGGLKAVRMTYPRDLAPGLAGWLIPRSVTALGMEIGAQRLSAGLDGAPGSAAGIGPDVVTFFAQLKPGLPPHLRFVYLNDIPISTRIVHAIVEHGFPMVRVIRVGSWFWTVSRKQPGGLASSSSLLGGRTSTTSDRGAAQPTPTHHHIPNHAHGGHLHALALAHPQTHQASGSSSQNSATGHIHGGHSATQSHTRSPSSSSPVMPSASGGSREGGGGVGMLELEPWPMRRVVYHAAEWLEWLGCEEAAVAALGSTREAESEGGFIRVFTSTILQLATEARPMWMKLVQEYSSKHFTFPCPPTQSLTTLDATTLRVWLVHQLTVNAIWSRPAAAPRSIALDYPGTITGPCSVTILPGGKWALAGGRRGWIHYFDLSQQRPVPTELISPTKDLSTCFDIKQISFHCQSPNKFLIAFPGMQTSYGNHRNPVSWIHVWQIEETSIRGLSAVHVKSLPYCWSLCGFGALSLTGNLLVHTTRALQNTKWADVFQWKESDSRQLVRSRIRLDCNPDFINIIGGDRLLAIDPTKGTYLFDIPEPQPILDTHAQCPLVIGKMPIGTPSWSYIHNQPHNSFRYSRVSYDGTCHRLAIGTPMGILGLMIPSTRDESPTVLQLSNLSLCHKPVGIGMSKGCVIHDDGVAKLSYSWDQKLDSSVFSSCQHTSKEDSTFHHTWSRNSFDEETGRFICTETLAKQIRYLDFLTLSTPSL</sequence>
<keyword evidence="3" id="KW-1185">Reference proteome</keyword>
<reference evidence="2 3" key="1">
    <citation type="journal article" date="2020" name="ISME J.">
        <title>Uncovering the hidden diversity of litter-decomposition mechanisms in mushroom-forming fungi.</title>
        <authorList>
            <person name="Floudas D."/>
            <person name="Bentzer J."/>
            <person name="Ahren D."/>
            <person name="Johansson T."/>
            <person name="Persson P."/>
            <person name="Tunlid A."/>
        </authorList>
    </citation>
    <scope>NUCLEOTIDE SEQUENCE [LARGE SCALE GENOMIC DNA]</scope>
    <source>
        <strain evidence="2 3">CBS 146.42</strain>
    </source>
</reference>
<dbReference type="EMBL" id="JAACJO010000026">
    <property type="protein sequence ID" value="KAF5347340.1"/>
    <property type="molecule type" value="Genomic_DNA"/>
</dbReference>
<name>A0A8H5CT26_9AGAR</name>
<evidence type="ECO:0000256" key="1">
    <source>
        <dbReference type="SAM" id="MobiDB-lite"/>
    </source>
</evidence>
<feature type="region of interest" description="Disordered" evidence="1">
    <location>
        <begin position="624"/>
        <end position="659"/>
    </location>
</feature>
<organism evidence="2 3">
    <name type="scientific">Leucocoprinus leucothites</name>
    <dbReference type="NCBI Taxonomy" id="201217"/>
    <lineage>
        <taxon>Eukaryota</taxon>
        <taxon>Fungi</taxon>
        <taxon>Dikarya</taxon>
        <taxon>Basidiomycota</taxon>
        <taxon>Agaricomycotina</taxon>
        <taxon>Agaricomycetes</taxon>
        <taxon>Agaricomycetidae</taxon>
        <taxon>Agaricales</taxon>
        <taxon>Agaricineae</taxon>
        <taxon>Agaricaceae</taxon>
        <taxon>Leucocoprinus</taxon>
    </lineage>
</organism>
<evidence type="ECO:0000313" key="2">
    <source>
        <dbReference type="EMBL" id="KAF5347340.1"/>
    </source>
</evidence>
<dbReference type="AlphaFoldDB" id="A0A8H5CT26"/>
<dbReference type="OrthoDB" id="2685413at2759"/>
<feature type="compositionally biased region" description="Polar residues" evidence="1">
    <location>
        <begin position="673"/>
        <end position="687"/>
    </location>
</feature>
<dbReference type="Proteomes" id="UP000559027">
    <property type="component" value="Unassembled WGS sequence"/>
</dbReference>